<keyword evidence="3" id="KW-1185">Reference proteome</keyword>
<dbReference type="Pfam" id="PF18480">
    <property type="entry name" value="DUF5615"/>
    <property type="match status" value="1"/>
</dbReference>
<evidence type="ECO:0000313" key="2">
    <source>
        <dbReference type="EMBL" id="CDM95192.1"/>
    </source>
</evidence>
<dbReference type="EMBL" id="FO818640">
    <property type="protein sequence ID" value="CDM95192.1"/>
    <property type="molecule type" value="Genomic_DNA"/>
</dbReference>
<dbReference type="RefSeq" id="WP_008050816.1">
    <property type="nucleotide sequence ID" value="NZ_FO818640.1"/>
</dbReference>
<protein>
    <recommendedName>
        <fullName evidence="1">DUF5615 domain-containing protein</fullName>
    </recommendedName>
</protein>
<dbReference type="InterPro" id="IPR041049">
    <property type="entry name" value="DUF5615"/>
</dbReference>
<name>A0A9P1KGI7_9CYAN</name>
<evidence type="ECO:0000313" key="3">
    <source>
        <dbReference type="Proteomes" id="UP000032946"/>
    </source>
</evidence>
<sequence>MKFLVDAQLPLRLARFLQNAGYDAIHPRDLPQENATPDSALNAVSRQEKRVLITKYADFVESFLLKTEPYKLLLVSTGNIKNDDLENLFQQNVGQIIELWERHSYIEISRNTLIIHQ</sequence>
<gene>
    <name evidence="2" type="ORF">ARTHRO_30459</name>
</gene>
<feature type="domain" description="DUF5615" evidence="1">
    <location>
        <begin position="1"/>
        <end position="108"/>
    </location>
</feature>
<accession>A0A9P1KGI7</accession>
<evidence type="ECO:0000259" key="1">
    <source>
        <dbReference type="Pfam" id="PF18480"/>
    </source>
</evidence>
<proteinExistence type="predicted"/>
<dbReference type="AlphaFoldDB" id="A0A9P1KGI7"/>
<organism evidence="2 3">
    <name type="scientific">Limnospira indica PCC 8005</name>
    <dbReference type="NCBI Taxonomy" id="376219"/>
    <lineage>
        <taxon>Bacteria</taxon>
        <taxon>Bacillati</taxon>
        <taxon>Cyanobacteriota</taxon>
        <taxon>Cyanophyceae</taxon>
        <taxon>Oscillatoriophycideae</taxon>
        <taxon>Oscillatoriales</taxon>
        <taxon>Sirenicapillariaceae</taxon>
        <taxon>Limnospira</taxon>
    </lineage>
</organism>
<dbReference type="Proteomes" id="UP000032946">
    <property type="component" value="Chromosome"/>
</dbReference>
<reference evidence="2 3" key="1">
    <citation type="submission" date="2014-02" db="EMBL/GenBank/DDBJ databases">
        <authorList>
            <person name="Genoscope - CEA"/>
        </authorList>
    </citation>
    <scope>NUCLEOTIDE SEQUENCE [LARGE SCALE GENOMIC DNA]</scope>
    <source>
        <strain evidence="2 3">PCC 8005</strain>
    </source>
</reference>